<dbReference type="NCBIfam" id="NF001097">
    <property type="entry name" value="PRK00129.1"/>
    <property type="match status" value="1"/>
</dbReference>
<dbReference type="InterPro" id="IPR034332">
    <property type="entry name" value="Upp_B"/>
</dbReference>
<comment type="function">
    <text evidence="12 15">Catalyzes the conversion of uracil and 5-phospho-alpha-D-ribose 1-diphosphate (PRPP) to UMP and diphosphate.</text>
</comment>
<comment type="catalytic activity">
    <reaction evidence="11 15">
        <text>UMP + diphosphate = 5-phospho-alpha-D-ribose 1-diphosphate + uracil</text>
        <dbReference type="Rhea" id="RHEA:13017"/>
        <dbReference type="ChEBI" id="CHEBI:17568"/>
        <dbReference type="ChEBI" id="CHEBI:33019"/>
        <dbReference type="ChEBI" id="CHEBI:57865"/>
        <dbReference type="ChEBI" id="CHEBI:58017"/>
        <dbReference type="EC" id="2.4.2.9"/>
    </reaction>
</comment>
<comment type="pathway">
    <text evidence="1 15">Pyrimidine metabolism; UMP biosynthesis via salvage pathway; UMP from uracil: step 1/1.</text>
</comment>
<dbReference type="EMBL" id="LR215043">
    <property type="protein sequence ID" value="VEU77924.1"/>
    <property type="molecule type" value="Genomic_DNA"/>
</dbReference>
<accession>A0A449B9U4</accession>
<feature type="domain" description="Phosphoribosyltransferase" evidence="16">
    <location>
        <begin position="4"/>
        <end position="207"/>
    </location>
</feature>
<dbReference type="Proteomes" id="UP000290876">
    <property type="component" value="Chromosome"/>
</dbReference>
<protein>
    <recommendedName>
        <fullName evidence="13 15">Uracil phosphoribosyltransferase</fullName>
        <ecNumber evidence="3 15">2.4.2.9</ecNumber>
    </recommendedName>
    <alternativeName>
        <fullName evidence="10 15">UMP pyrophosphorylase</fullName>
    </alternativeName>
    <alternativeName>
        <fullName evidence="14 15">UPRTase</fullName>
    </alternativeName>
</protein>
<dbReference type="FunFam" id="3.40.50.2020:FF:000003">
    <property type="entry name" value="Uracil phosphoribosyltransferase"/>
    <property type="match status" value="1"/>
</dbReference>
<evidence type="ECO:0000256" key="12">
    <source>
        <dbReference type="ARBA" id="ARBA00056901"/>
    </source>
</evidence>
<evidence type="ECO:0000256" key="11">
    <source>
        <dbReference type="ARBA" id="ARBA00052919"/>
    </source>
</evidence>
<name>A0A449B9U4_9BACT</name>
<comment type="similarity">
    <text evidence="2 15">Belongs to the UPRTase family.</text>
</comment>
<dbReference type="HAMAP" id="MF_01218_B">
    <property type="entry name" value="Upp_B"/>
    <property type="match status" value="1"/>
</dbReference>
<organism evidence="17 18">
    <name type="scientific">Mycoplasmopsis columbinasalis</name>
    <dbReference type="NCBI Taxonomy" id="114880"/>
    <lineage>
        <taxon>Bacteria</taxon>
        <taxon>Bacillati</taxon>
        <taxon>Mycoplasmatota</taxon>
        <taxon>Mycoplasmoidales</taxon>
        <taxon>Metamycoplasmataceae</taxon>
        <taxon>Mycoplasmopsis</taxon>
    </lineage>
</organism>
<dbReference type="PANTHER" id="PTHR32315:SF4">
    <property type="entry name" value="URACIL PHOSPHORIBOSYLTRANSFERASE, CHLOROPLASTIC"/>
    <property type="match status" value="1"/>
</dbReference>
<dbReference type="PANTHER" id="PTHR32315">
    <property type="entry name" value="ADENINE PHOSPHORIBOSYLTRANSFERASE"/>
    <property type="match status" value="1"/>
</dbReference>
<gene>
    <name evidence="15 17" type="primary">upp</name>
    <name evidence="17" type="ORF">NCTC10184_00137</name>
</gene>
<evidence type="ECO:0000259" key="16">
    <source>
        <dbReference type="Pfam" id="PF14681"/>
    </source>
</evidence>
<keyword evidence="7 15" id="KW-0547">Nucleotide-binding</keyword>
<evidence type="ECO:0000256" key="13">
    <source>
        <dbReference type="ARBA" id="ARBA00072146"/>
    </source>
</evidence>
<dbReference type="EC" id="2.4.2.9" evidence="3 15"/>
<dbReference type="KEGG" id="mcob:NCTC10184_00137"/>
<dbReference type="GO" id="GO:0004845">
    <property type="term" value="F:uracil phosphoribosyltransferase activity"/>
    <property type="evidence" value="ECO:0007669"/>
    <property type="project" value="UniProtKB-UniRule"/>
</dbReference>
<proteinExistence type="inferred from homology"/>
<dbReference type="UniPathway" id="UPA00574">
    <property type="reaction ID" value="UER00636"/>
</dbReference>
<keyword evidence="5 15" id="KW-0328">Glycosyltransferase</keyword>
<dbReference type="GO" id="GO:0006223">
    <property type="term" value="P:uracil salvage"/>
    <property type="evidence" value="ECO:0007669"/>
    <property type="project" value="InterPro"/>
</dbReference>
<comment type="activity regulation">
    <text evidence="15">Allosterically activated by GTP.</text>
</comment>
<feature type="binding site" evidence="15">
    <location>
        <position position="102"/>
    </location>
    <ligand>
        <name>5-phospho-alpha-D-ribose 1-diphosphate</name>
        <dbReference type="ChEBI" id="CHEBI:58017"/>
    </ligand>
</feature>
<feature type="binding site" evidence="15">
    <location>
        <begin position="198"/>
        <end position="200"/>
    </location>
    <ligand>
        <name>uracil</name>
        <dbReference type="ChEBI" id="CHEBI:17568"/>
    </ligand>
</feature>
<evidence type="ECO:0000256" key="2">
    <source>
        <dbReference type="ARBA" id="ARBA00009516"/>
    </source>
</evidence>
<dbReference type="InterPro" id="IPR000836">
    <property type="entry name" value="PRTase_dom"/>
</dbReference>
<dbReference type="InterPro" id="IPR005765">
    <property type="entry name" value="UPRT"/>
</dbReference>
<keyword evidence="6 15" id="KW-0808">Transferase</keyword>
<evidence type="ECO:0000256" key="10">
    <source>
        <dbReference type="ARBA" id="ARBA00031082"/>
    </source>
</evidence>
<feature type="binding site" evidence="15">
    <location>
        <begin position="129"/>
        <end position="137"/>
    </location>
    <ligand>
        <name>5-phospho-alpha-D-ribose 1-diphosphate</name>
        <dbReference type="ChEBI" id="CHEBI:58017"/>
    </ligand>
</feature>
<dbReference type="InterPro" id="IPR050054">
    <property type="entry name" value="UPRTase/APRTase"/>
</dbReference>
<keyword evidence="9 15" id="KW-0342">GTP-binding</keyword>
<dbReference type="Pfam" id="PF14681">
    <property type="entry name" value="UPRTase"/>
    <property type="match status" value="1"/>
</dbReference>
<dbReference type="RefSeq" id="WP_129622781.1">
    <property type="nucleotide sequence ID" value="NZ_LR215043.1"/>
</dbReference>
<dbReference type="GO" id="GO:0000287">
    <property type="term" value="F:magnesium ion binding"/>
    <property type="evidence" value="ECO:0007669"/>
    <property type="project" value="UniProtKB-UniRule"/>
</dbReference>
<evidence type="ECO:0000256" key="5">
    <source>
        <dbReference type="ARBA" id="ARBA00022676"/>
    </source>
</evidence>
<dbReference type="Gene3D" id="3.40.50.2020">
    <property type="match status" value="1"/>
</dbReference>
<evidence type="ECO:0000256" key="14">
    <source>
        <dbReference type="ARBA" id="ARBA00079807"/>
    </source>
</evidence>
<dbReference type="GO" id="GO:0044206">
    <property type="term" value="P:UMP salvage"/>
    <property type="evidence" value="ECO:0007669"/>
    <property type="project" value="UniProtKB-UniRule"/>
</dbReference>
<evidence type="ECO:0000256" key="1">
    <source>
        <dbReference type="ARBA" id="ARBA00005180"/>
    </source>
</evidence>
<evidence type="ECO:0000313" key="17">
    <source>
        <dbReference type="EMBL" id="VEU77924.1"/>
    </source>
</evidence>
<dbReference type="CDD" id="cd06223">
    <property type="entry name" value="PRTases_typeI"/>
    <property type="match status" value="1"/>
</dbReference>
<feature type="binding site" evidence="15">
    <location>
        <position position="193"/>
    </location>
    <ligand>
        <name>uracil</name>
        <dbReference type="ChEBI" id="CHEBI:17568"/>
    </ligand>
</feature>
<comment type="cofactor">
    <cofactor evidence="15">
        <name>Mg(2+)</name>
        <dbReference type="ChEBI" id="CHEBI:18420"/>
    </cofactor>
    <text evidence="15">Binds 1 Mg(2+) ion per subunit. The magnesium is bound as Mg-PRPP.</text>
</comment>
<feature type="binding site" evidence="15">
    <location>
        <position position="77"/>
    </location>
    <ligand>
        <name>5-phospho-alpha-D-ribose 1-diphosphate</name>
        <dbReference type="ChEBI" id="CHEBI:58017"/>
    </ligand>
</feature>
<evidence type="ECO:0000256" key="8">
    <source>
        <dbReference type="ARBA" id="ARBA00022842"/>
    </source>
</evidence>
<evidence type="ECO:0000256" key="7">
    <source>
        <dbReference type="ARBA" id="ARBA00022741"/>
    </source>
</evidence>
<evidence type="ECO:0000256" key="4">
    <source>
        <dbReference type="ARBA" id="ARBA00022533"/>
    </source>
</evidence>
<reference evidence="17 18" key="1">
    <citation type="submission" date="2019-01" db="EMBL/GenBank/DDBJ databases">
        <authorList>
            <consortium name="Pathogen Informatics"/>
        </authorList>
    </citation>
    <scope>NUCLEOTIDE SEQUENCE [LARGE SCALE GENOMIC DNA]</scope>
    <source>
        <strain evidence="17 18">NCTC10184</strain>
    </source>
</reference>
<keyword evidence="8 15" id="KW-0460">Magnesium</keyword>
<sequence length="208" mass="23334">MLKVVTHPLIDMKLTNMRDKNANHSVFRQNLNEIASLMVYEVLRSYQPKEHVVITPNEVAFKGAKLDRDIVFIPIIRAGLSMIEGLLKLVPEAKVGHIGMYRDEETHKPHSYYYKMPQVSKDSYIFVVDPMLATGGSAAFAIEKLRADGFTNIQLVCLVGVNEGVAKIENAFGQDFQIYLAALDDHLNEHKYIIPGLGDAGDRIYGTK</sequence>
<keyword evidence="18" id="KW-1185">Reference proteome</keyword>
<dbReference type="GO" id="GO:0005737">
    <property type="term" value="C:cytoplasm"/>
    <property type="evidence" value="ECO:0007669"/>
    <property type="project" value="UniProtKB-ARBA"/>
</dbReference>
<dbReference type="InterPro" id="IPR029057">
    <property type="entry name" value="PRTase-like"/>
</dbReference>
<dbReference type="AlphaFoldDB" id="A0A449B9U4"/>
<dbReference type="NCBIfam" id="TIGR01091">
    <property type="entry name" value="upp"/>
    <property type="match status" value="1"/>
</dbReference>
<dbReference type="GO" id="GO:0005525">
    <property type="term" value="F:GTP binding"/>
    <property type="evidence" value="ECO:0007669"/>
    <property type="project" value="UniProtKB-KW"/>
</dbReference>
<evidence type="ECO:0000256" key="15">
    <source>
        <dbReference type="HAMAP-Rule" id="MF_01218"/>
    </source>
</evidence>
<keyword evidence="4 15" id="KW-0021">Allosteric enzyme</keyword>
<feature type="binding site" evidence="15">
    <location>
        <position position="199"/>
    </location>
    <ligand>
        <name>5-phospho-alpha-D-ribose 1-diphosphate</name>
        <dbReference type="ChEBI" id="CHEBI:58017"/>
    </ligand>
</feature>
<evidence type="ECO:0000256" key="3">
    <source>
        <dbReference type="ARBA" id="ARBA00011894"/>
    </source>
</evidence>
<evidence type="ECO:0000313" key="18">
    <source>
        <dbReference type="Proteomes" id="UP000290876"/>
    </source>
</evidence>
<evidence type="ECO:0000256" key="9">
    <source>
        <dbReference type="ARBA" id="ARBA00023134"/>
    </source>
</evidence>
<evidence type="ECO:0000256" key="6">
    <source>
        <dbReference type="ARBA" id="ARBA00022679"/>
    </source>
</evidence>
<dbReference type="OrthoDB" id="9781675at2"/>
<dbReference type="SUPFAM" id="SSF53271">
    <property type="entry name" value="PRTase-like"/>
    <property type="match status" value="1"/>
</dbReference>